<dbReference type="AlphaFoldDB" id="A0A1I0LTS4"/>
<dbReference type="EMBL" id="FOHX01000027">
    <property type="protein sequence ID" value="SEU46633.1"/>
    <property type="molecule type" value="Genomic_DNA"/>
</dbReference>
<proteinExistence type="predicted"/>
<keyword evidence="2" id="KW-1185">Reference proteome</keyword>
<sequence length="384" mass="41750">MPFDLRLVAYAPNGARLGILPHPTSLQVSWPLNDVPALKFTYSAHAVGAQLIAQPCEIGVQWSADGTTWTENGDGRFLLLRREGDQLDPSGVWRFDCPSYLWVLKKAVTYAHASIAPVNGQRMYGSPTPNATAGFIMNSLLTEAQARGALFNFGWTFTGTTDSATTTWSQTFGLGIPLGTDVLSVLLTLVDAGLIDIRMTGPRTLSAWRPGTAIFRNLTTVPAPVELAAGRDIRAAPDVGTLEDMASAVYVVGDASFRIERTNIGTPLPWGRWEVGVRQVGVTETSAAALVGDSLLVRGAVERTQRTRELSFTAARWLPLRDYLPGDLIYAPGEAGQRKAMRVRQITLTRTDRGVVGGNLVLDDRLADLELLVRRRVALLARRP</sequence>
<dbReference type="OrthoDB" id="3505514at2"/>
<evidence type="ECO:0000313" key="2">
    <source>
        <dbReference type="Proteomes" id="UP000199361"/>
    </source>
</evidence>
<gene>
    <name evidence="1" type="ORF">SAMN05421811_127101</name>
</gene>
<dbReference type="STRING" id="568860.SAMN05421811_127101"/>
<dbReference type="RefSeq" id="WP_091094070.1">
    <property type="nucleotide sequence ID" value="NZ_FOHX01000027.1"/>
</dbReference>
<protein>
    <recommendedName>
        <fullName evidence="3">Virus ReqiPepy6 Gp37-like protein</fullName>
    </recommendedName>
</protein>
<dbReference type="Proteomes" id="UP000199361">
    <property type="component" value="Unassembled WGS sequence"/>
</dbReference>
<accession>A0A1I0LTS4</accession>
<evidence type="ECO:0000313" key="1">
    <source>
        <dbReference type="EMBL" id="SEU46633.1"/>
    </source>
</evidence>
<evidence type="ECO:0008006" key="3">
    <source>
        <dbReference type="Google" id="ProtNLM"/>
    </source>
</evidence>
<name>A0A1I0LTS4_9ACTN</name>
<organism evidence="1 2">
    <name type="scientific">Nonomuraea wenchangensis</name>
    <dbReference type="NCBI Taxonomy" id="568860"/>
    <lineage>
        <taxon>Bacteria</taxon>
        <taxon>Bacillati</taxon>
        <taxon>Actinomycetota</taxon>
        <taxon>Actinomycetes</taxon>
        <taxon>Streptosporangiales</taxon>
        <taxon>Streptosporangiaceae</taxon>
        <taxon>Nonomuraea</taxon>
    </lineage>
</organism>
<reference evidence="1 2" key="1">
    <citation type="submission" date="2016-10" db="EMBL/GenBank/DDBJ databases">
        <authorList>
            <person name="de Groot N.N."/>
        </authorList>
    </citation>
    <scope>NUCLEOTIDE SEQUENCE [LARGE SCALE GENOMIC DNA]</scope>
    <source>
        <strain evidence="1 2">CGMCC 4.5598</strain>
    </source>
</reference>